<feature type="domain" description="DUF6570" evidence="2">
    <location>
        <begin position="1"/>
        <end position="132"/>
    </location>
</feature>
<organism evidence="3 4">
    <name type="scientific">Mycena chlorophos</name>
    <name type="common">Agaric fungus</name>
    <name type="synonym">Agaricus chlorophos</name>
    <dbReference type="NCBI Taxonomy" id="658473"/>
    <lineage>
        <taxon>Eukaryota</taxon>
        <taxon>Fungi</taxon>
        <taxon>Dikarya</taxon>
        <taxon>Basidiomycota</taxon>
        <taxon>Agaricomycotina</taxon>
        <taxon>Agaricomycetes</taxon>
        <taxon>Agaricomycetidae</taxon>
        <taxon>Agaricales</taxon>
        <taxon>Marasmiineae</taxon>
        <taxon>Mycenaceae</taxon>
        <taxon>Mycena</taxon>
    </lineage>
</organism>
<keyword evidence="3" id="KW-0067">ATP-binding</keyword>
<dbReference type="Proteomes" id="UP000613580">
    <property type="component" value="Unassembled WGS sequence"/>
</dbReference>
<dbReference type="OrthoDB" id="3257061at2759"/>
<dbReference type="EMBL" id="JACAZE010000005">
    <property type="protein sequence ID" value="KAF7316587.1"/>
    <property type="molecule type" value="Genomic_DNA"/>
</dbReference>
<keyword evidence="3" id="KW-0347">Helicase</keyword>
<comment type="caution">
    <text evidence="3">The sequence shown here is derived from an EMBL/GenBank/DDBJ whole genome shotgun (WGS) entry which is preliminary data.</text>
</comment>
<dbReference type="Pfam" id="PF20209">
    <property type="entry name" value="DUF6570"/>
    <property type="match status" value="1"/>
</dbReference>
<proteinExistence type="predicted"/>
<evidence type="ECO:0000259" key="2">
    <source>
        <dbReference type="Pfam" id="PF20209"/>
    </source>
</evidence>
<accession>A0A8H6TH21</accession>
<evidence type="ECO:0000256" key="1">
    <source>
        <dbReference type="SAM" id="MobiDB-lite"/>
    </source>
</evidence>
<evidence type="ECO:0000313" key="4">
    <source>
        <dbReference type="Proteomes" id="UP000613580"/>
    </source>
</evidence>
<name>A0A8H6TH21_MYCCL</name>
<feature type="compositionally biased region" description="Acidic residues" evidence="1">
    <location>
        <begin position="194"/>
        <end position="203"/>
    </location>
</feature>
<reference evidence="3" key="1">
    <citation type="submission" date="2020-05" db="EMBL/GenBank/DDBJ databases">
        <title>Mycena genomes resolve the evolution of fungal bioluminescence.</title>
        <authorList>
            <person name="Tsai I.J."/>
        </authorList>
    </citation>
    <scope>NUCLEOTIDE SEQUENCE</scope>
    <source>
        <strain evidence="3">110903Hualien_Pintung</strain>
    </source>
</reference>
<keyword evidence="4" id="KW-1185">Reference proteome</keyword>
<dbReference type="AlphaFoldDB" id="A0A8H6TH21"/>
<protein>
    <submittedName>
        <fullName evidence="3">ATP-dependent DNA helicase</fullName>
    </submittedName>
</protein>
<evidence type="ECO:0000313" key="3">
    <source>
        <dbReference type="EMBL" id="KAF7316587.1"/>
    </source>
</evidence>
<keyword evidence="3" id="KW-0378">Hydrolase</keyword>
<keyword evidence="3" id="KW-0547">Nucleotide-binding</keyword>
<dbReference type="InterPro" id="IPR046700">
    <property type="entry name" value="DUF6570"/>
</dbReference>
<gene>
    <name evidence="3" type="ORF">HMN09_00391200</name>
</gene>
<dbReference type="GO" id="GO:0004386">
    <property type="term" value="F:helicase activity"/>
    <property type="evidence" value="ECO:0007669"/>
    <property type="project" value="UniProtKB-KW"/>
</dbReference>
<sequence>MWLGEIPFALRILTLPERLLVSLNFPAAYIVKLYSKDGSPEIANGALRGNVSTYKLHTEGIVDIVDGNRLPHPPQLLAATIAVTFVGRYKRALGVLPGIFRVRRNRVYDALVWLRQNNPLYKNFDICNERLDDLPVDAVPDVILDNVRLSTDTDALAKEHASYVPDQETGISGEDDASHAAWKDAQTAFFDEPRPDEDDEQPDENQQPADTFSLRPNVVVDVAAEAVTEADLFGHAVENTLPPEDMEWYGIRRGDAFVNECIPDPVPLRTRRV</sequence>
<feature type="region of interest" description="Disordered" evidence="1">
    <location>
        <begin position="191"/>
        <end position="212"/>
    </location>
</feature>